<organism evidence="1 2">
    <name type="scientific">Candidatus Manganitrophus noduliformans</name>
    <dbReference type="NCBI Taxonomy" id="2606439"/>
    <lineage>
        <taxon>Bacteria</taxon>
        <taxon>Pseudomonadati</taxon>
        <taxon>Nitrospirota</taxon>
        <taxon>Nitrospiria</taxon>
        <taxon>Candidatus Troglogloeales</taxon>
        <taxon>Candidatus Manganitrophaceae</taxon>
        <taxon>Candidatus Manganitrophus</taxon>
    </lineage>
</organism>
<dbReference type="AlphaFoldDB" id="A0A7X6DN82"/>
<evidence type="ECO:0000313" key="1">
    <source>
        <dbReference type="EMBL" id="NKE70204.1"/>
    </source>
</evidence>
<dbReference type="Proteomes" id="UP000534783">
    <property type="component" value="Unassembled WGS sequence"/>
</dbReference>
<dbReference type="EMBL" id="VTOW01000001">
    <property type="protein sequence ID" value="NKE70204.1"/>
    <property type="molecule type" value="Genomic_DNA"/>
</dbReference>
<accession>A0A7X6DN82</accession>
<reference evidence="1 2" key="1">
    <citation type="journal article" date="2020" name="Nature">
        <title>Bacterial chemolithoautotrophy via manganese oxidation.</title>
        <authorList>
            <person name="Yu H."/>
            <person name="Leadbetter J.R."/>
        </authorList>
    </citation>
    <scope>NUCLEOTIDE SEQUENCE [LARGE SCALE GENOMIC DNA]</scope>
    <source>
        <strain evidence="1 2">Mn-1</strain>
    </source>
</reference>
<comment type="caution">
    <text evidence="1">The sequence shown here is derived from an EMBL/GenBank/DDBJ whole genome shotgun (WGS) entry which is preliminary data.</text>
</comment>
<proteinExistence type="predicted"/>
<protein>
    <submittedName>
        <fullName evidence="1">Uncharacterized protein</fullName>
    </submittedName>
</protein>
<name>A0A7X6DN82_9BACT</name>
<evidence type="ECO:0000313" key="2">
    <source>
        <dbReference type="Proteomes" id="UP000534783"/>
    </source>
</evidence>
<keyword evidence="2" id="KW-1185">Reference proteome</keyword>
<dbReference type="RefSeq" id="WP_168058469.1">
    <property type="nucleotide sequence ID" value="NZ_VTOW01000001.1"/>
</dbReference>
<sequence>MRWSLKEAASSIVPIVRSDSDILQKLRTLADGKFLSASDPGVYRMERQTALAGPRRQVSVTPED</sequence>
<gene>
    <name evidence="1" type="ORF">MNODULE_05530</name>
</gene>